<keyword evidence="2" id="KW-0675">Receptor</keyword>
<dbReference type="AlphaFoldDB" id="O62268"/>
<dbReference type="UCSC" id="F57G9.3">
    <property type="organism name" value="c. elegans"/>
</dbReference>
<dbReference type="CTD" id="174879"/>
<dbReference type="STRING" id="6239.F57G9.3.1"/>
<dbReference type="FunCoup" id="O62268">
    <property type="interactions" value="173"/>
</dbReference>
<feature type="transmembrane region" description="Helical" evidence="1">
    <location>
        <begin position="106"/>
        <end position="130"/>
    </location>
</feature>
<keyword evidence="3" id="KW-1185">Reference proteome</keyword>
<dbReference type="HOGENOM" id="CLU_1112179_0_0_1"/>
<dbReference type="EMBL" id="BX284602">
    <property type="protein sequence ID" value="CAB05751.1"/>
    <property type="molecule type" value="Genomic_DNA"/>
</dbReference>
<feature type="transmembrane region" description="Helical" evidence="1">
    <location>
        <begin position="179"/>
        <end position="202"/>
    </location>
</feature>
<accession>O62268</accession>
<evidence type="ECO:0000256" key="1">
    <source>
        <dbReference type="SAM" id="Phobius"/>
    </source>
</evidence>
<reference evidence="2 3" key="1">
    <citation type="journal article" date="1998" name="Science">
        <title>Genome sequence of the nematode C. elegans: a platform for investigating biology.</title>
        <authorList>
            <consortium name="The C. elegans sequencing consortium"/>
            <person name="Sulson J.E."/>
            <person name="Waterston R."/>
        </authorList>
    </citation>
    <scope>NUCLEOTIDE SEQUENCE [LARGE SCALE GENOMIC DNA]</scope>
    <source>
        <strain evidence="2 3">Bristol N2</strain>
    </source>
</reference>
<feature type="transmembrane region" description="Helical" evidence="1">
    <location>
        <begin position="38"/>
        <end position="59"/>
    </location>
</feature>
<organism evidence="2 3">
    <name type="scientific">Caenorhabditis elegans</name>
    <dbReference type="NCBI Taxonomy" id="6239"/>
    <lineage>
        <taxon>Eukaryota</taxon>
        <taxon>Metazoa</taxon>
        <taxon>Ecdysozoa</taxon>
        <taxon>Nematoda</taxon>
        <taxon>Chromadorea</taxon>
        <taxon>Rhabditida</taxon>
        <taxon>Rhabditina</taxon>
        <taxon>Rhabditomorpha</taxon>
        <taxon>Rhabditoidea</taxon>
        <taxon>Rhabditidae</taxon>
        <taxon>Peloderinae</taxon>
        <taxon>Caenorhabditis</taxon>
    </lineage>
</organism>
<dbReference type="PaxDb" id="6239-F57G9.3"/>
<protein>
    <submittedName>
        <fullName evidence="2">Serpentine Receptor, class T</fullName>
    </submittedName>
</protein>
<evidence type="ECO:0000313" key="2">
    <source>
        <dbReference type="EMBL" id="CAB05751.1"/>
    </source>
</evidence>
<dbReference type="GeneID" id="174879"/>
<evidence type="ECO:0000313" key="4">
    <source>
        <dbReference type="WormBase" id="F57G9.3"/>
    </source>
</evidence>
<dbReference type="Proteomes" id="UP000001940">
    <property type="component" value="Chromosome II"/>
</dbReference>
<dbReference type="PIR" id="T22881">
    <property type="entry name" value="T22881"/>
</dbReference>
<keyword evidence="1" id="KW-1133">Transmembrane helix</keyword>
<keyword evidence="1" id="KW-0472">Membrane</keyword>
<dbReference type="InParanoid" id="O62268"/>
<dbReference type="PANTHER" id="PTHR31847:SF1">
    <property type="entry name" value="DUF1084 DOMAIN-CONTAINING PROTEIN-RELATED"/>
    <property type="match status" value="1"/>
</dbReference>
<feature type="transmembrane region" description="Helical" evidence="1">
    <location>
        <begin position="80"/>
        <end position="100"/>
    </location>
</feature>
<dbReference type="WormBase" id="F57G9.3">
    <property type="protein sequence ID" value="CE17919"/>
    <property type="gene ID" value="WBGene00010219"/>
</dbReference>
<keyword evidence="1" id="KW-0812">Transmembrane</keyword>
<dbReference type="Bgee" id="WBGene00010219">
    <property type="expression patterns" value="Expressed in embryo and 3 other cell types or tissues"/>
</dbReference>
<evidence type="ECO:0000313" key="3">
    <source>
        <dbReference type="Proteomes" id="UP000001940"/>
    </source>
</evidence>
<dbReference type="PhylomeDB" id="O62268"/>
<feature type="transmembrane region" description="Helical" evidence="1">
    <location>
        <begin position="7"/>
        <end position="26"/>
    </location>
</feature>
<dbReference type="RefSeq" id="NP_496634.1">
    <property type="nucleotide sequence ID" value="NM_064233.4"/>
</dbReference>
<feature type="transmembrane region" description="Helical" evidence="1">
    <location>
        <begin position="151"/>
        <end position="173"/>
    </location>
</feature>
<dbReference type="OrthoDB" id="5849631at2759"/>
<dbReference type="AGR" id="WB:WBGene00010219"/>
<name>O62268_CAEEL</name>
<dbReference type="KEGG" id="cel:CELE_F57G9.3"/>
<dbReference type="PROSITE" id="PS51257">
    <property type="entry name" value="PROKAR_LIPOPROTEIN"/>
    <property type="match status" value="1"/>
</dbReference>
<proteinExistence type="predicted"/>
<sequence>MGYVGRILSVIYTFVLCTLIACSYAWNITTVFGNDTAQVASCIVVIITYIFLIILCSPLPCIRTPEEEQLSIQTFHINQGFIAVTSVIANVLLPVVMLLGPKNVSSIIICLFIYCLLVDQLIGFAVEMIHFASPIQYTFPKTIKLSNPQKYTILAFSVIMEFYHFYMCCWNISSNLWPINILLCTAINIMEIPAIIVAFYAYNSDRTHFSRVKPGVGLELIEIRKWDTKARTWKINESPDEHEVLHV</sequence>
<gene>
    <name evidence="2" type="ORF">CELE_F57G9.3</name>
    <name evidence="2 4" type="ORF">F57G9.3</name>
</gene>
<dbReference type="PANTHER" id="PTHR31847">
    <property type="entry name" value="PROTEIN CBG10327"/>
    <property type="match status" value="1"/>
</dbReference>